<dbReference type="AlphaFoldDB" id="A0A8J3EXJ9"/>
<dbReference type="GO" id="GO:0016829">
    <property type="term" value="F:lyase activity"/>
    <property type="evidence" value="ECO:0007669"/>
    <property type="project" value="InterPro"/>
</dbReference>
<dbReference type="SUPFAM" id="SSF53383">
    <property type="entry name" value="PLP-dependent transferases"/>
    <property type="match status" value="1"/>
</dbReference>
<name>A0A8J3EXJ9_9BIFI</name>
<organism evidence="5 6">
    <name type="scientific">Galliscardovia ingluviei</name>
    <dbReference type="NCBI Taxonomy" id="1769422"/>
    <lineage>
        <taxon>Bacteria</taxon>
        <taxon>Bacillati</taxon>
        <taxon>Actinomycetota</taxon>
        <taxon>Actinomycetes</taxon>
        <taxon>Bifidobacteriales</taxon>
        <taxon>Bifidobacteriaceae</taxon>
        <taxon>Galliscardovia</taxon>
    </lineage>
</organism>
<sequence length="340" mass="37681">MLHFESDYTMSAHPAILQALQASSQEHYAGYGLDTVSQEAQDRIRAATLNPDADIHFVAGGTQANKIVIASLLRAFEGVVATDSAHIATHEAGAIESSSHKVLTTPQVNGKLTSEALQQVLDSWENDDNRDHMVRPGMVYISHPTEFGTLYSRSELATLHSICLKHHIPLFVDGARLGYGLAAKSTDVTLPDLAQYADVFTIGGTKMGALFGEAIVLRHRDMIASFFSQIKLHGALLAKGWLLGLQFNTLFNDNLYWNIGEYADHLAMQIHDTAASKGYSFMVDSPTNQQFFTVDHQTIERLSQYMPVAVWQQRENQFDIRIATSWSTTQDDVDQLLTLL</sequence>
<dbReference type="PANTHER" id="PTHR48097">
    <property type="entry name" value="L-THREONINE ALDOLASE-RELATED"/>
    <property type="match status" value="1"/>
</dbReference>
<comment type="similarity">
    <text evidence="2">Belongs to the threonine aldolase family.</text>
</comment>
<evidence type="ECO:0000313" key="6">
    <source>
        <dbReference type="Proteomes" id="UP000619536"/>
    </source>
</evidence>
<dbReference type="GO" id="GO:0006520">
    <property type="term" value="P:amino acid metabolic process"/>
    <property type="evidence" value="ECO:0007669"/>
    <property type="project" value="InterPro"/>
</dbReference>
<evidence type="ECO:0000259" key="4">
    <source>
        <dbReference type="Pfam" id="PF01212"/>
    </source>
</evidence>
<dbReference type="InterPro" id="IPR015424">
    <property type="entry name" value="PyrdxlP-dep_Trfase"/>
</dbReference>
<evidence type="ECO:0000256" key="2">
    <source>
        <dbReference type="ARBA" id="ARBA00006966"/>
    </source>
</evidence>
<keyword evidence="3" id="KW-0663">Pyridoxal phosphate</keyword>
<keyword evidence="6" id="KW-1185">Reference proteome</keyword>
<evidence type="ECO:0000313" key="5">
    <source>
        <dbReference type="EMBL" id="GGI13252.1"/>
    </source>
</evidence>
<evidence type="ECO:0000256" key="3">
    <source>
        <dbReference type="ARBA" id="ARBA00022898"/>
    </source>
</evidence>
<dbReference type="Gene3D" id="3.90.1150.10">
    <property type="entry name" value="Aspartate Aminotransferase, domain 1"/>
    <property type="match status" value="1"/>
</dbReference>
<dbReference type="Gene3D" id="3.40.640.10">
    <property type="entry name" value="Type I PLP-dependent aspartate aminotransferase-like (Major domain)"/>
    <property type="match status" value="1"/>
</dbReference>
<reference evidence="5" key="2">
    <citation type="submission" date="2020-09" db="EMBL/GenBank/DDBJ databases">
        <authorList>
            <person name="Sun Q."/>
            <person name="Sedlacek I."/>
        </authorList>
    </citation>
    <scope>NUCLEOTIDE SEQUENCE</scope>
    <source>
        <strain evidence="5">CCM 8606</strain>
    </source>
</reference>
<dbReference type="InterPro" id="IPR015422">
    <property type="entry name" value="PyrdxlP-dep_Trfase_small"/>
</dbReference>
<feature type="domain" description="Aromatic amino acid beta-eliminating lyase/threonine aldolase" evidence="4">
    <location>
        <begin position="4"/>
        <end position="237"/>
    </location>
</feature>
<accession>A0A8J3EXJ9</accession>
<dbReference type="PANTHER" id="PTHR48097:SF5">
    <property type="entry name" value="LOW SPECIFICITY L-THREONINE ALDOLASE"/>
    <property type="match status" value="1"/>
</dbReference>
<comment type="caution">
    <text evidence="5">The sequence shown here is derived from an EMBL/GenBank/DDBJ whole genome shotgun (WGS) entry which is preliminary data.</text>
</comment>
<comment type="cofactor">
    <cofactor evidence="1">
        <name>pyridoxal 5'-phosphate</name>
        <dbReference type="ChEBI" id="CHEBI:597326"/>
    </cofactor>
</comment>
<dbReference type="EMBL" id="BMDH01000001">
    <property type="protein sequence ID" value="GGI13252.1"/>
    <property type="molecule type" value="Genomic_DNA"/>
</dbReference>
<reference evidence="5" key="1">
    <citation type="journal article" date="2014" name="Int. J. Syst. Evol. Microbiol.">
        <title>Complete genome sequence of Corynebacterium casei LMG S-19264T (=DSM 44701T), isolated from a smear-ripened cheese.</title>
        <authorList>
            <consortium name="US DOE Joint Genome Institute (JGI-PGF)"/>
            <person name="Walter F."/>
            <person name="Albersmeier A."/>
            <person name="Kalinowski J."/>
            <person name="Ruckert C."/>
        </authorList>
    </citation>
    <scope>NUCLEOTIDE SEQUENCE</scope>
    <source>
        <strain evidence="5">CCM 8606</strain>
    </source>
</reference>
<dbReference type="InterPro" id="IPR001597">
    <property type="entry name" value="ArAA_b-elim_lyase/Thr_aldolase"/>
</dbReference>
<dbReference type="Pfam" id="PF01212">
    <property type="entry name" value="Beta_elim_lyase"/>
    <property type="match status" value="1"/>
</dbReference>
<dbReference type="InterPro" id="IPR015421">
    <property type="entry name" value="PyrdxlP-dep_Trfase_major"/>
</dbReference>
<protein>
    <submittedName>
        <fullName evidence="5">Threonine aldolase</fullName>
    </submittedName>
</protein>
<dbReference type="Proteomes" id="UP000619536">
    <property type="component" value="Unassembled WGS sequence"/>
</dbReference>
<proteinExistence type="inferred from homology"/>
<evidence type="ECO:0000256" key="1">
    <source>
        <dbReference type="ARBA" id="ARBA00001933"/>
    </source>
</evidence>
<gene>
    <name evidence="5" type="ORF">GCM10007377_05030</name>
</gene>
<dbReference type="RefSeq" id="WP_188354649.1">
    <property type="nucleotide sequence ID" value="NZ_BMDH01000001.1"/>
</dbReference>